<feature type="compositionally biased region" description="Basic and acidic residues" evidence="1">
    <location>
        <begin position="125"/>
        <end position="135"/>
    </location>
</feature>
<feature type="region of interest" description="Disordered" evidence="1">
    <location>
        <begin position="105"/>
        <end position="181"/>
    </location>
</feature>
<evidence type="ECO:0000313" key="2">
    <source>
        <dbReference type="EMBL" id="CEH18168.1"/>
    </source>
</evidence>
<name>A0A0P1BPJ7_9BASI</name>
<feature type="compositionally biased region" description="Low complexity" evidence="1">
    <location>
        <begin position="145"/>
        <end position="154"/>
    </location>
</feature>
<keyword evidence="3" id="KW-1185">Reference proteome</keyword>
<dbReference type="OrthoDB" id="10377039at2759"/>
<organism evidence="2 3">
    <name type="scientific">Ceraceosorus bombacis</name>
    <dbReference type="NCBI Taxonomy" id="401625"/>
    <lineage>
        <taxon>Eukaryota</taxon>
        <taxon>Fungi</taxon>
        <taxon>Dikarya</taxon>
        <taxon>Basidiomycota</taxon>
        <taxon>Ustilaginomycotina</taxon>
        <taxon>Exobasidiomycetes</taxon>
        <taxon>Ceraceosorales</taxon>
        <taxon>Ceraceosoraceae</taxon>
        <taxon>Ceraceosorus</taxon>
    </lineage>
</organism>
<dbReference type="EMBL" id="CCYA01000270">
    <property type="protein sequence ID" value="CEH18168.1"/>
    <property type="molecule type" value="Genomic_DNA"/>
</dbReference>
<feature type="region of interest" description="Disordered" evidence="1">
    <location>
        <begin position="282"/>
        <end position="309"/>
    </location>
</feature>
<proteinExistence type="predicted"/>
<dbReference type="Proteomes" id="UP000054845">
    <property type="component" value="Unassembled WGS sequence"/>
</dbReference>
<sequence length="326" mass="35218">MSAVAAYQSAESMLLHPTAIPLSASAPRLFKPTARFRTRLKTLPKISTGASGSSTAAVTTCKQLKKARLADEREKTLWWADVCGPLPALEPLRLSSYREGGLTAKSRQEELDDAESKASGAAKDVSIEDANRHSSADSGVVASATPCPTTTLPTFLEEDHCAPNKSGGIPRAGTKEGSLSSLDRDRLQIEATRQSSIVDAKQPAESEGVTHMAIHLPRTPIASRPNHARAPNFDAEERFAGLIPPLRPPRHPMRGWASEAHCFATCIGTGFEDRSGLRYRGSASSLVEKPEGAPTQAPRPGKKQKSDFKLVGDSRRVRLLERLRRI</sequence>
<protein>
    <submittedName>
        <fullName evidence="2">Uncharacterized protein</fullName>
    </submittedName>
</protein>
<reference evidence="2 3" key="1">
    <citation type="submission" date="2014-09" db="EMBL/GenBank/DDBJ databases">
        <authorList>
            <person name="Magalhaes I.L.F."/>
            <person name="Oliveira U."/>
            <person name="Santos F.R."/>
            <person name="Vidigal T.H.D.A."/>
            <person name="Brescovit A.D."/>
            <person name="Santos A.J."/>
        </authorList>
    </citation>
    <scope>NUCLEOTIDE SEQUENCE [LARGE SCALE GENOMIC DNA]</scope>
</reference>
<evidence type="ECO:0000313" key="3">
    <source>
        <dbReference type="Proteomes" id="UP000054845"/>
    </source>
</evidence>
<dbReference type="AlphaFoldDB" id="A0A0P1BPJ7"/>
<evidence type="ECO:0000256" key="1">
    <source>
        <dbReference type="SAM" id="MobiDB-lite"/>
    </source>
</evidence>
<accession>A0A0P1BPJ7</accession>